<evidence type="ECO:0000313" key="2">
    <source>
        <dbReference type="EMBL" id="NGO45081.1"/>
    </source>
</evidence>
<dbReference type="Gene3D" id="3.40.50.720">
    <property type="entry name" value="NAD(P)-binding Rossmann-like Domain"/>
    <property type="match status" value="1"/>
</dbReference>
<accession>A0ABX0DT68</accession>
<feature type="domain" description="NAD-dependent epimerase/dehydratase" evidence="1">
    <location>
        <begin position="1"/>
        <end position="233"/>
    </location>
</feature>
<dbReference type="Pfam" id="PF01370">
    <property type="entry name" value="Epimerase"/>
    <property type="match status" value="1"/>
</dbReference>
<proteinExistence type="predicted"/>
<organism evidence="2 3">
    <name type="scientific">Streptomyces ureilyticus</name>
    <dbReference type="NCBI Taxonomy" id="1775131"/>
    <lineage>
        <taxon>Bacteria</taxon>
        <taxon>Bacillati</taxon>
        <taxon>Actinomycetota</taxon>
        <taxon>Actinomycetes</taxon>
        <taxon>Kitasatosporales</taxon>
        <taxon>Streptomycetaceae</taxon>
        <taxon>Streptomyces</taxon>
    </lineage>
</organism>
<dbReference type="Proteomes" id="UP001518140">
    <property type="component" value="Unassembled WGS sequence"/>
</dbReference>
<protein>
    <submittedName>
        <fullName evidence="2">NAD(P)-dependent oxidoreductase</fullName>
    </submittedName>
</protein>
<dbReference type="PANTHER" id="PTHR43245">
    <property type="entry name" value="BIFUNCTIONAL POLYMYXIN RESISTANCE PROTEIN ARNA"/>
    <property type="match status" value="1"/>
</dbReference>
<dbReference type="InterPro" id="IPR001509">
    <property type="entry name" value="Epimerase_deHydtase"/>
</dbReference>
<gene>
    <name evidence="2" type="ORF">G6048_23960</name>
</gene>
<dbReference type="PANTHER" id="PTHR43245:SF13">
    <property type="entry name" value="UDP-D-APIOSE_UDP-D-XYLOSE SYNTHASE 2"/>
    <property type="match status" value="1"/>
</dbReference>
<evidence type="ECO:0000313" key="3">
    <source>
        <dbReference type="Proteomes" id="UP001518140"/>
    </source>
</evidence>
<sequence length="320" mass="32810">MLVLGGSGFVGREVCAALAVRGERVLSVARGPQDGAASGVRTIRLDLGSDGAGPALARLLDAERPHTVVNCVGSIWGRTDAEMAPAIVAPTLRLLAALGRAAVRPRLVHLGSVLEYGPVPTGTTAREPARPDTAYGRAKLASTEAVLAAQAAGDVDALVLRVANVAGPGTPAVSLLGQVAARLAAGAPGTGPVRVELSPLRAHRDYVDVRDVADAVVRATDPDVPAAGAVVDIGRGEAVPVRELVDLLIAVSGVRAQVTERGTPGAADWMCVDPAPARDLLGWHPRHSLEDAVRAHWEAHRAAAHRVREAQEAGASAVPA</sequence>
<keyword evidence="3" id="KW-1185">Reference proteome</keyword>
<dbReference type="SUPFAM" id="SSF51735">
    <property type="entry name" value="NAD(P)-binding Rossmann-fold domains"/>
    <property type="match status" value="1"/>
</dbReference>
<reference evidence="2 3" key="1">
    <citation type="submission" date="2020-02" db="EMBL/GenBank/DDBJ databases">
        <title>Whole-genome analyses of novel actinobacteria.</title>
        <authorList>
            <person name="Sahin N."/>
            <person name="Tokatli A."/>
        </authorList>
    </citation>
    <scope>NUCLEOTIDE SEQUENCE [LARGE SCALE GENOMIC DNA]</scope>
    <source>
        <strain evidence="2 3">YC419</strain>
    </source>
</reference>
<dbReference type="InterPro" id="IPR036291">
    <property type="entry name" value="NAD(P)-bd_dom_sf"/>
</dbReference>
<evidence type="ECO:0000259" key="1">
    <source>
        <dbReference type="Pfam" id="PF01370"/>
    </source>
</evidence>
<name>A0ABX0DT68_9ACTN</name>
<comment type="caution">
    <text evidence="2">The sequence shown here is derived from an EMBL/GenBank/DDBJ whole genome shotgun (WGS) entry which is preliminary data.</text>
</comment>
<dbReference type="EMBL" id="JAAKZX010000080">
    <property type="protein sequence ID" value="NGO45081.1"/>
    <property type="molecule type" value="Genomic_DNA"/>
</dbReference>
<dbReference type="InterPro" id="IPR050177">
    <property type="entry name" value="Lipid_A_modif_metabolic_enz"/>
</dbReference>